<reference evidence="4" key="1">
    <citation type="journal article" date="2014" name="Int. J. Syst. Evol. Microbiol.">
        <title>Complete genome sequence of Corynebacterium casei LMG S-19264T (=DSM 44701T), isolated from a smear-ripened cheese.</title>
        <authorList>
            <consortium name="US DOE Joint Genome Institute (JGI-PGF)"/>
            <person name="Walter F."/>
            <person name="Albersmeier A."/>
            <person name="Kalinowski J."/>
            <person name="Ruckert C."/>
        </authorList>
    </citation>
    <scope>NUCLEOTIDE SEQUENCE</scope>
    <source>
        <strain evidence="4">JCM 19831</strain>
    </source>
</reference>
<organism evidence="4 5">
    <name type="scientific">Dactylosporangium sucinum</name>
    <dbReference type="NCBI Taxonomy" id="1424081"/>
    <lineage>
        <taxon>Bacteria</taxon>
        <taxon>Bacillati</taxon>
        <taxon>Actinomycetota</taxon>
        <taxon>Actinomycetes</taxon>
        <taxon>Micromonosporales</taxon>
        <taxon>Micromonosporaceae</taxon>
        <taxon>Dactylosporangium</taxon>
    </lineage>
</organism>
<dbReference type="SUPFAM" id="SSF55729">
    <property type="entry name" value="Acyl-CoA N-acyltransferases (Nat)"/>
    <property type="match status" value="1"/>
</dbReference>
<dbReference type="Gene3D" id="3.40.630.30">
    <property type="match status" value="1"/>
</dbReference>
<dbReference type="Pfam" id="PF00583">
    <property type="entry name" value="Acetyltransf_1"/>
    <property type="match status" value="1"/>
</dbReference>
<keyword evidence="5" id="KW-1185">Reference proteome</keyword>
<dbReference type="PANTHER" id="PTHR43877:SF2">
    <property type="entry name" value="AMINOALKYLPHOSPHONATE N-ACETYLTRANSFERASE-RELATED"/>
    <property type="match status" value="1"/>
</dbReference>
<evidence type="ECO:0000313" key="4">
    <source>
        <dbReference type="EMBL" id="GGM80330.1"/>
    </source>
</evidence>
<keyword evidence="2" id="KW-0012">Acyltransferase</keyword>
<dbReference type="RefSeq" id="WP_229837008.1">
    <property type="nucleotide sequence ID" value="NZ_BMPI01000083.1"/>
</dbReference>
<gene>
    <name evidence="4" type="ORF">GCM10007977_097250</name>
</gene>
<name>A0A917X6I1_9ACTN</name>
<dbReference type="PANTHER" id="PTHR43877">
    <property type="entry name" value="AMINOALKYLPHOSPHONATE N-ACETYLTRANSFERASE-RELATED-RELATED"/>
    <property type="match status" value="1"/>
</dbReference>
<dbReference type="InterPro" id="IPR000182">
    <property type="entry name" value="GNAT_dom"/>
</dbReference>
<comment type="caution">
    <text evidence="4">The sequence shown here is derived from an EMBL/GenBank/DDBJ whole genome shotgun (WGS) entry which is preliminary data.</text>
</comment>
<protein>
    <submittedName>
        <fullName evidence="4">N-acetyltransferase</fullName>
    </submittedName>
</protein>
<dbReference type="PROSITE" id="PS51186">
    <property type="entry name" value="GNAT"/>
    <property type="match status" value="1"/>
</dbReference>
<dbReference type="InterPro" id="IPR050832">
    <property type="entry name" value="Bact_Acetyltransf"/>
</dbReference>
<sequence>MIEVRECLTADAAAVAELAGELAQSFPFVPERFGESYAALLGDDAACLLLAVDGGDAVGYLLGFRHLTFYANGPVGWVEEILVRSDRRSSGVGRLLMDEFERWAARRGCVLVALATRRASAFYLALGYDESASYFRKVLPSQEP</sequence>
<accession>A0A917X6I1</accession>
<evidence type="ECO:0000313" key="5">
    <source>
        <dbReference type="Proteomes" id="UP000642070"/>
    </source>
</evidence>
<feature type="domain" description="N-acetyltransferase" evidence="3">
    <location>
        <begin position="2"/>
        <end position="144"/>
    </location>
</feature>
<dbReference type="EMBL" id="BMPI01000083">
    <property type="protein sequence ID" value="GGM80330.1"/>
    <property type="molecule type" value="Genomic_DNA"/>
</dbReference>
<evidence type="ECO:0000256" key="1">
    <source>
        <dbReference type="ARBA" id="ARBA00022679"/>
    </source>
</evidence>
<proteinExistence type="predicted"/>
<dbReference type="InterPro" id="IPR016181">
    <property type="entry name" value="Acyl_CoA_acyltransferase"/>
</dbReference>
<dbReference type="CDD" id="cd04301">
    <property type="entry name" value="NAT_SF"/>
    <property type="match status" value="1"/>
</dbReference>
<dbReference type="AlphaFoldDB" id="A0A917X6I1"/>
<keyword evidence="1" id="KW-0808">Transferase</keyword>
<evidence type="ECO:0000256" key="2">
    <source>
        <dbReference type="ARBA" id="ARBA00023315"/>
    </source>
</evidence>
<evidence type="ECO:0000259" key="3">
    <source>
        <dbReference type="PROSITE" id="PS51186"/>
    </source>
</evidence>
<dbReference type="GO" id="GO:0016747">
    <property type="term" value="F:acyltransferase activity, transferring groups other than amino-acyl groups"/>
    <property type="evidence" value="ECO:0007669"/>
    <property type="project" value="InterPro"/>
</dbReference>
<dbReference type="Proteomes" id="UP000642070">
    <property type="component" value="Unassembled WGS sequence"/>
</dbReference>
<reference evidence="4" key="2">
    <citation type="submission" date="2020-09" db="EMBL/GenBank/DDBJ databases">
        <authorList>
            <person name="Sun Q."/>
            <person name="Ohkuma M."/>
        </authorList>
    </citation>
    <scope>NUCLEOTIDE SEQUENCE</scope>
    <source>
        <strain evidence="4">JCM 19831</strain>
    </source>
</reference>